<accession>A0A5N7BRT0</accession>
<protein>
    <submittedName>
        <fullName evidence="2">Uncharacterized protein</fullName>
    </submittedName>
</protein>
<evidence type="ECO:0000256" key="1">
    <source>
        <dbReference type="SAM" id="MobiDB-lite"/>
    </source>
</evidence>
<dbReference type="EMBL" id="ML735366">
    <property type="protein sequence ID" value="KAE8384536.1"/>
    <property type="molecule type" value="Genomic_DNA"/>
</dbReference>
<dbReference type="Proteomes" id="UP000326877">
    <property type="component" value="Unassembled WGS sequence"/>
</dbReference>
<dbReference type="AlphaFoldDB" id="A0A5N7BRT0"/>
<gene>
    <name evidence="2" type="ORF">BDV23DRAFT_166609</name>
</gene>
<sequence>MLLLLITAASDSYNPEPIQTRSNAVGNISARNKTSSVVQRAITSSPGRKRYPTTGRLHQAERTTKY</sequence>
<organism evidence="2">
    <name type="scientific">Petromyces alliaceus</name>
    <name type="common">Aspergillus alliaceus</name>
    <dbReference type="NCBI Taxonomy" id="209559"/>
    <lineage>
        <taxon>Eukaryota</taxon>
        <taxon>Fungi</taxon>
        <taxon>Dikarya</taxon>
        <taxon>Ascomycota</taxon>
        <taxon>Pezizomycotina</taxon>
        <taxon>Eurotiomycetes</taxon>
        <taxon>Eurotiomycetidae</taxon>
        <taxon>Eurotiales</taxon>
        <taxon>Aspergillaceae</taxon>
        <taxon>Aspergillus</taxon>
        <taxon>Aspergillus subgen. Circumdati</taxon>
    </lineage>
</organism>
<reference evidence="2" key="1">
    <citation type="submission" date="2019-04" db="EMBL/GenBank/DDBJ databases">
        <title>Friends and foes A comparative genomics studyof 23 Aspergillus species from section Flavi.</title>
        <authorList>
            <consortium name="DOE Joint Genome Institute"/>
            <person name="Kjaerbolling I."/>
            <person name="Vesth T."/>
            <person name="Frisvad J.C."/>
            <person name="Nybo J.L."/>
            <person name="Theobald S."/>
            <person name="Kildgaard S."/>
            <person name="Isbrandt T."/>
            <person name="Kuo A."/>
            <person name="Sato A."/>
            <person name="Lyhne E.K."/>
            <person name="Kogle M.E."/>
            <person name="Wiebenga A."/>
            <person name="Kun R.S."/>
            <person name="Lubbers R.J."/>
            <person name="Makela M.R."/>
            <person name="Barry K."/>
            <person name="Chovatia M."/>
            <person name="Clum A."/>
            <person name="Daum C."/>
            <person name="Haridas S."/>
            <person name="He G."/>
            <person name="LaButti K."/>
            <person name="Lipzen A."/>
            <person name="Mondo S."/>
            <person name="Riley R."/>
            <person name="Salamov A."/>
            <person name="Simmons B.A."/>
            <person name="Magnuson J.K."/>
            <person name="Henrissat B."/>
            <person name="Mortensen U.H."/>
            <person name="Larsen T.O."/>
            <person name="Devries R.P."/>
            <person name="Grigoriev I.V."/>
            <person name="Machida M."/>
            <person name="Baker S.E."/>
            <person name="Andersen M.R."/>
        </authorList>
    </citation>
    <scope>NUCLEOTIDE SEQUENCE [LARGE SCALE GENOMIC DNA]</scope>
    <source>
        <strain evidence="2">IBT 14317</strain>
    </source>
</reference>
<proteinExistence type="predicted"/>
<feature type="region of interest" description="Disordered" evidence="1">
    <location>
        <begin position="36"/>
        <end position="66"/>
    </location>
</feature>
<feature type="compositionally biased region" description="Polar residues" evidence="1">
    <location>
        <begin position="36"/>
        <end position="46"/>
    </location>
</feature>
<name>A0A5N7BRT0_PETAA</name>
<evidence type="ECO:0000313" key="2">
    <source>
        <dbReference type="EMBL" id="KAE8384536.1"/>
    </source>
</evidence>